<dbReference type="CDD" id="cd23787">
    <property type="entry name" value="RWD_CSM1"/>
    <property type="match status" value="1"/>
</dbReference>
<evidence type="ECO:0000256" key="1">
    <source>
        <dbReference type="SAM" id="Coils"/>
    </source>
</evidence>
<dbReference type="AlphaFoldDB" id="A0A1E4TR84"/>
<dbReference type="GO" id="GO:0033551">
    <property type="term" value="C:monopolin complex"/>
    <property type="evidence" value="ECO:0007669"/>
    <property type="project" value="InterPro"/>
</dbReference>
<dbReference type="OrthoDB" id="2431049at2759"/>
<protein>
    <recommendedName>
        <fullName evidence="3">Monopolin complex subunit Csm1/Pcs1 C-terminal domain-containing protein</fullName>
    </recommendedName>
</protein>
<dbReference type="Proteomes" id="UP000094236">
    <property type="component" value="Unassembled WGS sequence"/>
</dbReference>
<dbReference type="GO" id="GO:0051315">
    <property type="term" value="P:attachment of mitotic spindle microtubules to kinetochore"/>
    <property type="evidence" value="ECO:0007669"/>
    <property type="project" value="TreeGrafter"/>
</dbReference>
<dbReference type="GO" id="GO:0072686">
    <property type="term" value="C:mitotic spindle"/>
    <property type="evidence" value="ECO:0007669"/>
    <property type="project" value="TreeGrafter"/>
</dbReference>
<proteinExistence type="predicted"/>
<dbReference type="Pfam" id="PF12539">
    <property type="entry name" value="Csm1"/>
    <property type="match status" value="1"/>
</dbReference>
<sequence length="467" mass="52834">MAPKRKTTSSIGSPSKLESQSQSQSKIESLSQAKKKKKITKASVDQEDVSSPARRTRSKNTASKVNASPELSLVDQLSVIDTSMQGEEKDDDDEEEEEEEEVQRYGNKKSSRRRTKSRDSSIDDGKKANKKLFNDAKRTNQILDDADENFEIGTKKKSQQASELKSTKDNKNGNGVIKAEPLKVAKNINNSKASLKKTASTTLPKPSRIPLFSPSRPSRAQSPFRSPVAQKSTGNNFETNVLPYESSLNQAYLGKDLKGLLNLMQDLTSQQKIDQLFNDYKNQVEETLAKADNLIESLTRQVTDLQRQLKTQNGSIQSSGPSKNEDLELILQLKQENAQQNSQVRVIFDFIELLTNLTCLDFLENEEQLIFIMKQSDTESTIHINYKLIINRLKNKDINEIIYIPLVSGDYNPEIDEEEDEEDFKENLAKLHKVLPEYLLDNLTFPYSNLSNFYAKINRSLNKNNGL</sequence>
<dbReference type="GO" id="GO:0005730">
    <property type="term" value="C:nucleolus"/>
    <property type="evidence" value="ECO:0007669"/>
    <property type="project" value="TreeGrafter"/>
</dbReference>
<feature type="compositionally biased region" description="Basic residues" evidence="2">
    <location>
        <begin position="106"/>
        <end position="116"/>
    </location>
</feature>
<dbReference type="STRING" id="669874.A0A1E4TR84"/>
<feature type="domain" description="Monopolin complex subunit Csm1/Pcs1 C-terminal" evidence="3">
    <location>
        <begin position="346"/>
        <end position="447"/>
    </location>
</feature>
<organism evidence="4 5">
    <name type="scientific">Pachysolen tannophilus NRRL Y-2460</name>
    <dbReference type="NCBI Taxonomy" id="669874"/>
    <lineage>
        <taxon>Eukaryota</taxon>
        <taxon>Fungi</taxon>
        <taxon>Dikarya</taxon>
        <taxon>Ascomycota</taxon>
        <taxon>Saccharomycotina</taxon>
        <taxon>Pichiomycetes</taxon>
        <taxon>Pachysolenaceae</taxon>
        <taxon>Pachysolen</taxon>
    </lineage>
</organism>
<feature type="coiled-coil region" evidence="1">
    <location>
        <begin position="277"/>
        <end position="315"/>
    </location>
</feature>
<dbReference type="PANTHER" id="PTHR28006">
    <property type="entry name" value="MONOPOLIN COMPLEX SUBUNIT CSM1"/>
    <property type="match status" value="1"/>
</dbReference>
<dbReference type="InterPro" id="IPR020981">
    <property type="entry name" value="Csm1/Pcs1_C"/>
</dbReference>
<dbReference type="PANTHER" id="PTHR28006:SF1">
    <property type="entry name" value="MONOPOLIN COMPLEX SUBUNIT CSM1"/>
    <property type="match status" value="1"/>
</dbReference>
<feature type="compositionally biased region" description="Polar residues" evidence="2">
    <location>
        <begin position="187"/>
        <end position="204"/>
    </location>
</feature>
<evidence type="ECO:0000313" key="4">
    <source>
        <dbReference type="EMBL" id="ODV94250.1"/>
    </source>
</evidence>
<dbReference type="EMBL" id="KV454016">
    <property type="protein sequence ID" value="ODV94250.1"/>
    <property type="molecule type" value="Genomic_DNA"/>
</dbReference>
<keyword evidence="1" id="KW-0175">Coiled coil</keyword>
<evidence type="ECO:0000313" key="5">
    <source>
        <dbReference type="Proteomes" id="UP000094236"/>
    </source>
</evidence>
<dbReference type="GO" id="GO:0034506">
    <property type="term" value="C:chromosome, centromeric core domain"/>
    <property type="evidence" value="ECO:0007669"/>
    <property type="project" value="TreeGrafter"/>
</dbReference>
<evidence type="ECO:0000256" key="2">
    <source>
        <dbReference type="SAM" id="MobiDB-lite"/>
    </source>
</evidence>
<feature type="compositionally biased region" description="Acidic residues" evidence="2">
    <location>
        <begin position="88"/>
        <end position="101"/>
    </location>
</feature>
<dbReference type="InterPro" id="IPR038608">
    <property type="entry name" value="Csm1/Pcs1_C_sf"/>
</dbReference>
<gene>
    <name evidence="4" type="ORF">PACTADRAFT_51123</name>
</gene>
<accession>A0A1E4TR84</accession>
<reference evidence="5" key="1">
    <citation type="submission" date="2016-05" db="EMBL/GenBank/DDBJ databases">
        <title>Comparative genomics of biotechnologically important yeasts.</title>
        <authorList>
            <consortium name="DOE Joint Genome Institute"/>
            <person name="Riley R."/>
            <person name="Haridas S."/>
            <person name="Wolfe K.H."/>
            <person name="Lopes M.R."/>
            <person name="Hittinger C.T."/>
            <person name="Goker M."/>
            <person name="Salamov A."/>
            <person name="Wisecaver J."/>
            <person name="Long T.M."/>
            <person name="Aerts A.L."/>
            <person name="Barry K."/>
            <person name="Choi C."/>
            <person name="Clum A."/>
            <person name="Coughlan A.Y."/>
            <person name="Deshpande S."/>
            <person name="Douglass A.P."/>
            <person name="Hanson S.J."/>
            <person name="Klenk H.-P."/>
            <person name="Labutti K."/>
            <person name="Lapidus A."/>
            <person name="Lindquist E."/>
            <person name="Lipzen A."/>
            <person name="Meier-Kolthoff J.P."/>
            <person name="Ohm R.A."/>
            <person name="Otillar R.P."/>
            <person name="Pangilinan J."/>
            <person name="Peng Y."/>
            <person name="Rokas A."/>
            <person name="Rosa C.A."/>
            <person name="Scheuner C."/>
            <person name="Sibirny A.A."/>
            <person name="Slot J.C."/>
            <person name="Stielow J.B."/>
            <person name="Sun H."/>
            <person name="Kurtzman C.P."/>
            <person name="Blackwell M."/>
            <person name="Grigoriev I.V."/>
            <person name="Jeffries T.W."/>
        </authorList>
    </citation>
    <scope>NUCLEOTIDE SEQUENCE [LARGE SCALE GENOMIC DNA]</scope>
    <source>
        <strain evidence="5">NRRL Y-2460</strain>
    </source>
</reference>
<dbReference type="GO" id="GO:1990644">
    <property type="term" value="F:microtubule site clamp"/>
    <property type="evidence" value="ECO:0007669"/>
    <property type="project" value="TreeGrafter"/>
</dbReference>
<dbReference type="GO" id="GO:0045144">
    <property type="term" value="P:meiotic sister chromatid segregation"/>
    <property type="evidence" value="ECO:0007669"/>
    <property type="project" value="TreeGrafter"/>
</dbReference>
<feature type="compositionally biased region" description="Low complexity" evidence="2">
    <location>
        <begin position="13"/>
        <end position="32"/>
    </location>
</feature>
<name>A0A1E4TR84_PACTA</name>
<dbReference type="Gene3D" id="3.90.1150.80">
    <property type="match status" value="1"/>
</dbReference>
<keyword evidence="5" id="KW-1185">Reference proteome</keyword>
<feature type="compositionally biased region" description="Basic and acidic residues" evidence="2">
    <location>
        <begin position="117"/>
        <end position="138"/>
    </location>
</feature>
<evidence type="ECO:0000259" key="3">
    <source>
        <dbReference type="Pfam" id="PF12539"/>
    </source>
</evidence>
<feature type="region of interest" description="Disordered" evidence="2">
    <location>
        <begin position="1"/>
        <end position="232"/>
    </location>
</feature>
<dbReference type="InterPro" id="IPR040349">
    <property type="entry name" value="Csm1/Pcs1"/>
</dbReference>
<feature type="compositionally biased region" description="Polar residues" evidence="2">
    <location>
        <begin position="215"/>
        <end position="232"/>
    </location>
</feature>